<dbReference type="Proteomes" id="UP001314635">
    <property type="component" value="Unassembled WGS sequence"/>
</dbReference>
<keyword evidence="1" id="KW-0472">Membrane</keyword>
<evidence type="ECO:0000313" key="3">
    <source>
        <dbReference type="Proteomes" id="UP001314635"/>
    </source>
</evidence>
<reference evidence="3" key="1">
    <citation type="journal article" date="2021" name="ISME J.">
        <title>Evolutionary origin and ecological implication of a unique nif island in free-living Bradyrhizobium lineages.</title>
        <authorList>
            <person name="Tao J."/>
        </authorList>
    </citation>
    <scope>NUCLEOTIDE SEQUENCE [LARGE SCALE GENOMIC DNA]</scope>
    <source>
        <strain evidence="3">SZCCT0094</strain>
    </source>
</reference>
<proteinExistence type="predicted"/>
<keyword evidence="1" id="KW-1133">Transmembrane helix</keyword>
<gene>
    <name evidence="2" type="ORF">JQ619_06470</name>
</gene>
<keyword evidence="1" id="KW-0812">Transmembrane</keyword>
<evidence type="ECO:0000313" key="2">
    <source>
        <dbReference type="EMBL" id="MBR1135401.1"/>
    </source>
</evidence>
<evidence type="ECO:0000256" key="1">
    <source>
        <dbReference type="SAM" id="Phobius"/>
    </source>
</evidence>
<feature type="transmembrane region" description="Helical" evidence="1">
    <location>
        <begin position="68"/>
        <end position="92"/>
    </location>
</feature>
<feature type="transmembrane region" description="Helical" evidence="1">
    <location>
        <begin position="104"/>
        <end position="123"/>
    </location>
</feature>
<feature type="transmembrane region" description="Helical" evidence="1">
    <location>
        <begin position="12"/>
        <end position="30"/>
    </location>
</feature>
<name>A0ABS5G2K0_9BRAD</name>
<keyword evidence="3" id="KW-1185">Reference proteome</keyword>
<organism evidence="2 3">
    <name type="scientific">Bradyrhizobium denitrificans</name>
    <dbReference type="NCBI Taxonomy" id="2734912"/>
    <lineage>
        <taxon>Bacteria</taxon>
        <taxon>Pseudomonadati</taxon>
        <taxon>Pseudomonadota</taxon>
        <taxon>Alphaproteobacteria</taxon>
        <taxon>Hyphomicrobiales</taxon>
        <taxon>Nitrobacteraceae</taxon>
        <taxon>Bradyrhizobium</taxon>
    </lineage>
</organism>
<comment type="caution">
    <text evidence="2">The sequence shown here is derived from an EMBL/GenBank/DDBJ whole genome shotgun (WGS) entry which is preliminary data.</text>
</comment>
<protein>
    <submittedName>
        <fullName evidence="2">Uncharacterized protein</fullName>
    </submittedName>
</protein>
<dbReference type="RefSeq" id="WP_172235377.1">
    <property type="nucleotide sequence ID" value="NZ_JABFDP010000001.1"/>
</dbReference>
<accession>A0ABS5G2K0</accession>
<dbReference type="EMBL" id="JAFCLK010000005">
    <property type="protein sequence ID" value="MBR1135401.1"/>
    <property type="molecule type" value="Genomic_DNA"/>
</dbReference>
<sequence length="124" mass="13646">MGASEFFNAIPMVNHLSTIAAIGCVFPTYFLDLHPLAYRWTLFVGIVIGLSTWIVTIMGTVMDGSSQYLWAIYFVLVFSPLNIVLIAILANIRRIARVGLWSTVVLACVVIDWAGISLLVLAVE</sequence>
<feature type="transmembrane region" description="Helical" evidence="1">
    <location>
        <begin position="42"/>
        <end position="62"/>
    </location>
</feature>